<reference evidence="1 2" key="1">
    <citation type="submission" date="2018-02" db="EMBL/GenBank/DDBJ databases">
        <title>Mycoplasma marinum and Mycoplasma todarodis sp. nov., moderately halophilic and psychrotolerant mycoplasmas isolated from cephalopods.</title>
        <authorList>
            <person name="Viver T."/>
        </authorList>
    </citation>
    <scope>NUCLEOTIDE SEQUENCE [LARGE SCALE GENOMIC DNA]</scope>
    <source>
        <strain evidence="1 2">PE</strain>
    </source>
</reference>
<keyword evidence="2" id="KW-1185">Reference proteome</keyword>
<dbReference type="AlphaFoldDB" id="A0A4R0XNU2"/>
<dbReference type="RefSeq" id="WP_131599101.1">
    <property type="nucleotide sequence ID" value="NZ_CBDBYK010000011.1"/>
</dbReference>
<dbReference type="Proteomes" id="UP000294192">
    <property type="component" value="Unassembled WGS sequence"/>
</dbReference>
<organism evidence="1 2">
    <name type="scientific">Mycoplasma marinum</name>
    <dbReference type="NCBI Taxonomy" id="1937190"/>
    <lineage>
        <taxon>Bacteria</taxon>
        <taxon>Bacillati</taxon>
        <taxon>Mycoplasmatota</taxon>
        <taxon>Mollicutes</taxon>
        <taxon>Mycoplasmataceae</taxon>
        <taxon>Mycoplasma</taxon>
    </lineage>
</organism>
<sequence>MKHYKFKDKLWALKQLDTGRNKRSVALEFYYNHLERYRDKGNKTRKRKGRPKEISINDLNPNDREVYQKIINGILKDHNISRHEITERIKKEKREYRKY</sequence>
<evidence type="ECO:0000313" key="2">
    <source>
        <dbReference type="Proteomes" id="UP000294192"/>
    </source>
</evidence>
<comment type="caution">
    <text evidence="1">The sequence shown here is derived from an EMBL/GenBank/DDBJ whole genome shotgun (WGS) entry which is preliminary data.</text>
</comment>
<gene>
    <name evidence="1" type="ORF">C4B24_02720</name>
</gene>
<protein>
    <submittedName>
        <fullName evidence="1">Uncharacterized protein</fullName>
    </submittedName>
</protein>
<accession>A0A4R0XNU2</accession>
<dbReference type="EMBL" id="PSZO01000011">
    <property type="protein sequence ID" value="TCG11172.1"/>
    <property type="molecule type" value="Genomic_DNA"/>
</dbReference>
<proteinExistence type="predicted"/>
<name>A0A4R0XNU2_9MOLU</name>
<evidence type="ECO:0000313" key="1">
    <source>
        <dbReference type="EMBL" id="TCG11172.1"/>
    </source>
</evidence>